<gene>
    <name evidence="3" type="ORF">FOZ61_010200</name>
</gene>
<feature type="chain" id="PRO_5029502506" evidence="2">
    <location>
        <begin position="22"/>
        <end position="294"/>
    </location>
</feature>
<feature type="region of interest" description="Disordered" evidence="1">
    <location>
        <begin position="203"/>
        <end position="294"/>
    </location>
</feature>
<dbReference type="EMBL" id="JABAHT010000080">
    <property type="protein sequence ID" value="KAF4666098.1"/>
    <property type="molecule type" value="Genomic_DNA"/>
</dbReference>
<evidence type="ECO:0000256" key="2">
    <source>
        <dbReference type="SAM" id="SignalP"/>
    </source>
</evidence>
<accession>A0A7J6M3G2</accession>
<dbReference type="AlphaFoldDB" id="A0A7J6M3G2"/>
<evidence type="ECO:0000313" key="3">
    <source>
        <dbReference type="EMBL" id="KAF4666098.1"/>
    </source>
</evidence>
<reference evidence="3 4" key="1">
    <citation type="submission" date="2020-04" db="EMBL/GenBank/DDBJ databases">
        <title>Perkinsus olseni comparative genomics.</title>
        <authorList>
            <person name="Bogema D.R."/>
        </authorList>
    </citation>
    <scope>NUCLEOTIDE SEQUENCE [LARGE SCALE GENOMIC DNA]</scope>
    <source>
        <strain evidence="3">ATCC PRA-179</strain>
    </source>
</reference>
<sequence>MILINVLNSITALVLLTPGWGTLHFHSQNPFYEKMGSYRIKKSDKDKIHNLKDLTMVIDLPQNGKPAPIVDLDFVHTNGSKYHVGPMNPTASSRNSQQLPRKLEDHLRGVCWGLRQSTAGSVRRMRVSTAETSHAAADSVFERMIKVSRVFASDLSECKVGNTVICPEKGGSIILGFSKRNARSKIYTRSDFLFVTMEPTQIESASSTISKLPNRPDREGPVPPSSAAGKEPDTPPVAQGVRVDPQPSTIGKRQEASRSGASDGATPQAAATDGSRAGGYPTKYGKTYHVEPRV</sequence>
<keyword evidence="2" id="KW-0732">Signal</keyword>
<organism evidence="3 4">
    <name type="scientific">Perkinsus olseni</name>
    <name type="common">Perkinsus atlanticus</name>
    <dbReference type="NCBI Taxonomy" id="32597"/>
    <lineage>
        <taxon>Eukaryota</taxon>
        <taxon>Sar</taxon>
        <taxon>Alveolata</taxon>
        <taxon>Perkinsozoa</taxon>
        <taxon>Perkinsea</taxon>
        <taxon>Perkinsida</taxon>
        <taxon>Perkinsidae</taxon>
        <taxon>Perkinsus</taxon>
    </lineage>
</organism>
<name>A0A7J6M3G2_PEROL</name>
<evidence type="ECO:0000313" key="4">
    <source>
        <dbReference type="Proteomes" id="UP000570595"/>
    </source>
</evidence>
<feature type="signal peptide" evidence="2">
    <location>
        <begin position="1"/>
        <end position="21"/>
    </location>
</feature>
<evidence type="ECO:0000256" key="1">
    <source>
        <dbReference type="SAM" id="MobiDB-lite"/>
    </source>
</evidence>
<dbReference type="OrthoDB" id="10369075at2759"/>
<comment type="caution">
    <text evidence="3">The sequence shown here is derived from an EMBL/GenBank/DDBJ whole genome shotgun (WGS) entry which is preliminary data.</text>
</comment>
<proteinExistence type="predicted"/>
<protein>
    <submittedName>
        <fullName evidence="3">Uncharacterized protein</fullName>
    </submittedName>
</protein>
<dbReference type="Proteomes" id="UP000570595">
    <property type="component" value="Unassembled WGS sequence"/>
</dbReference>